<evidence type="ECO:0000259" key="1">
    <source>
        <dbReference type="PROSITE" id="PS51186"/>
    </source>
</evidence>
<dbReference type="RefSeq" id="WP_234945768.1">
    <property type="nucleotide sequence ID" value="NZ_FQUF01000004.1"/>
</dbReference>
<dbReference type="Gene3D" id="3.40.630.30">
    <property type="match status" value="1"/>
</dbReference>
<dbReference type="Proteomes" id="UP000184128">
    <property type="component" value="Unassembled WGS sequence"/>
</dbReference>
<dbReference type="EMBL" id="FQUF01000004">
    <property type="protein sequence ID" value="SHE36949.1"/>
    <property type="molecule type" value="Genomic_DNA"/>
</dbReference>
<sequence>MTKMSWTENLNSKIYEDALNIRYKVFVEEQKVPAEVEADELEDKSHHLVLYENQTPLGTARIYHRGDSIYKIQRVAILENYRGQGIGAQLMKECELQIKKLHGTQITLGAQLQALPFYEKLGYTAEGQEFIDAGIPHREMIKNLI</sequence>
<dbReference type="InterPro" id="IPR016181">
    <property type="entry name" value="Acyl_CoA_acyltransferase"/>
</dbReference>
<proteinExistence type="predicted"/>
<evidence type="ECO:0000313" key="3">
    <source>
        <dbReference type="Proteomes" id="UP000184128"/>
    </source>
</evidence>
<protein>
    <submittedName>
        <fullName evidence="2">Predicted N-acyltransferase, GNAT family</fullName>
    </submittedName>
</protein>
<name>A0A1M4SXR8_9LACT</name>
<gene>
    <name evidence="2" type="ORF">SAMN02745249_00284</name>
</gene>
<dbReference type="PROSITE" id="PS51186">
    <property type="entry name" value="GNAT"/>
    <property type="match status" value="1"/>
</dbReference>
<dbReference type="Pfam" id="PF13673">
    <property type="entry name" value="Acetyltransf_10"/>
    <property type="match status" value="1"/>
</dbReference>
<keyword evidence="2" id="KW-0012">Acyltransferase</keyword>
<dbReference type="GO" id="GO:0004343">
    <property type="term" value="F:glucosamine 6-phosphate N-acetyltransferase activity"/>
    <property type="evidence" value="ECO:0007669"/>
    <property type="project" value="TreeGrafter"/>
</dbReference>
<dbReference type="PANTHER" id="PTHR13355">
    <property type="entry name" value="GLUCOSAMINE 6-PHOSPHATE N-ACETYLTRANSFERASE"/>
    <property type="match status" value="1"/>
</dbReference>
<dbReference type="CDD" id="cd04301">
    <property type="entry name" value="NAT_SF"/>
    <property type="match status" value="1"/>
</dbReference>
<dbReference type="AlphaFoldDB" id="A0A1M4SXR8"/>
<dbReference type="InterPro" id="IPR039143">
    <property type="entry name" value="GNPNAT1-like"/>
</dbReference>
<evidence type="ECO:0000313" key="2">
    <source>
        <dbReference type="EMBL" id="SHE36949.1"/>
    </source>
</evidence>
<reference evidence="3" key="1">
    <citation type="submission" date="2016-11" db="EMBL/GenBank/DDBJ databases">
        <authorList>
            <person name="Varghese N."/>
            <person name="Submissions S."/>
        </authorList>
    </citation>
    <scope>NUCLEOTIDE SEQUENCE [LARGE SCALE GENOMIC DNA]</scope>
    <source>
        <strain evidence="3">DSM 15692</strain>
    </source>
</reference>
<feature type="domain" description="N-acetyltransferase" evidence="1">
    <location>
        <begin position="1"/>
        <end position="145"/>
    </location>
</feature>
<dbReference type="PANTHER" id="PTHR13355:SF11">
    <property type="entry name" value="GLUCOSAMINE 6-PHOSPHATE N-ACETYLTRANSFERASE"/>
    <property type="match status" value="1"/>
</dbReference>
<keyword evidence="2" id="KW-0808">Transferase</keyword>
<dbReference type="STRING" id="1121025.SAMN02745249_00284"/>
<keyword evidence="3" id="KW-1185">Reference proteome</keyword>
<organism evidence="2 3">
    <name type="scientific">Atopostipes suicloacalis DSM 15692</name>
    <dbReference type="NCBI Taxonomy" id="1121025"/>
    <lineage>
        <taxon>Bacteria</taxon>
        <taxon>Bacillati</taxon>
        <taxon>Bacillota</taxon>
        <taxon>Bacilli</taxon>
        <taxon>Lactobacillales</taxon>
        <taxon>Carnobacteriaceae</taxon>
        <taxon>Atopostipes</taxon>
    </lineage>
</organism>
<dbReference type="SUPFAM" id="SSF55729">
    <property type="entry name" value="Acyl-CoA N-acyltransferases (Nat)"/>
    <property type="match status" value="1"/>
</dbReference>
<dbReference type="InterPro" id="IPR000182">
    <property type="entry name" value="GNAT_dom"/>
</dbReference>
<accession>A0A1M4SXR8</accession>